<organism evidence="1 2">
    <name type="scientific">Nitrosopumilus adriaticus</name>
    <dbReference type="NCBI Taxonomy" id="1580092"/>
    <lineage>
        <taxon>Archaea</taxon>
        <taxon>Nitrososphaerota</taxon>
        <taxon>Nitrososphaeria</taxon>
        <taxon>Nitrosopumilales</taxon>
        <taxon>Nitrosopumilaceae</taxon>
        <taxon>Nitrosopumilus</taxon>
    </lineage>
</organism>
<proteinExistence type="predicted"/>
<dbReference type="HOGENOM" id="CLU_145813_0_0_2"/>
<dbReference type="GeneID" id="24819987"/>
<reference evidence="1 2" key="2">
    <citation type="journal article" date="2016" name="ISME J.">
        <title>Physiological and genomic characterization of two novel marine thaumarchaeal strains indicates niche differentiation.</title>
        <authorList>
            <person name="Bayer B."/>
            <person name="Vojvoda J."/>
            <person name="Offre P."/>
            <person name="Alves R.J."/>
            <person name="Elisabeth N.H."/>
            <person name="Garcia J.A."/>
            <person name="Volland J.M."/>
            <person name="Srivastava A."/>
            <person name="Schleper C."/>
            <person name="Herndl G.J."/>
        </authorList>
    </citation>
    <scope>NUCLEOTIDE SEQUENCE [LARGE SCALE GENOMIC DNA]</scope>
    <source>
        <strain evidence="1 2">NF5</strain>
    </source>
</reference>
<sequence>MKSKVFLMASILAALSIGIIPVEISAQTNEVTVTPINEEISLEKTVATMNIPKDNTLPWGFVKGAPSEYVERFPVIIQFYSGEDPVHFAQVDVKGDGSYEYKFRVRNLDSTTGEFVNVFEGEYIVKIFRVIPNSNDIV</sequence>
<gene>
    <name evidence="1" type="ORF">NADRNF5_0757</name>
</gene>
<name>A0A0D5C157_9ARCH</name>
<dbReference type="OrthoDB" id="9999at2157"/>
<keyword evidence="2" id="KW-1185">Reference proteome</keyword>
<evidence type="ECO:0000313" key="2">
    <source>
        <dbReference type="Proteomes" id="UP000032408"/>
    </source>
</evidence>
<dbReference type="EMBL" id="CP011070">
    <property type="protein sequence ID" value="AJW70451.1"/>
    <property type="molecule type" value="Genomic_DNA"/>
</dbReference>
<dbReference type="RefSeq" id="WP_048115805.1">
    <property type="nucleotide sequence ID" value="NZ_CP011070.1"/>
</dbReference>
<accession>A0A0D5C157</accession>
<reference evidence="2" key="1">
    <citation type="submission" date="2015-03" db="EMBL/GenBank/DDBJ databases">
        <title>Characterization of two novel Thaumarchaeota isolated from the Northern Adriatic Sea.</title>
        <authorList>
            <person name="Bayer B."/>
            <person name="Vojvoda J."/>
            <person name="Offre P."/>
            <person name="Srivastava A."/>
            <person name="Elisabeth N."/>
            <person name="Garcia J.A.L."/>
            <person name="Schleper C."/>
            <person name="Herndl G.J."/>
        </authorList>
    </citation>
    <scope>NUCLEOTIDE SEQUENCE [LARGE SCALE GENOMIC DNA]</scope>
    <source>
        <strain evidence="2">NF5</strain>
    </source>
</reference>
<dbReference type="AlphaFoldDB" id="A0A0D5C157"/>
<protein>
    <submittedName>
        <fullName evidence="1">Uncharacterized protein</fullName>
    </submittedName>
</protein>
<dbReference type="KEGG" id="nin:NADRNF5_0757"/>
<dbReference type="Proteomes" id="UP000032408">
    <property type="component" value="Chromosome"/>
</dbReference>
<evidence type="ECO:0000313" key="1">
    <source>
        <dbReference type="EMBL" id="AJW70451.1"/>
    </source>
</evidence>